<evidence type="ECO:0000256" key="1">
    <source>
        <dbReference type="SAM" id="Phobius"/>
    </source>
</evidence>
<name>A0ABT7Y6X4_9VIBR</name>
<organism evidence="3 4">
    <name type="scientific">Vibrio agarivorans</name>
    <dbReference type="NCBI Taxonomy" id="153622"/>
    <lineage>
        <taxon>Bacteria</taxon>
        <taxon>Pseudomonadati</taxon>
        <taxon>Pseudomonadota</taxon>
        <taxon>Gammaproteobacteria</taxon>
        <taxon>Vibrionales</taxon>
        <taxon>Vibrionaceae</taxon>
        <taxon>Vibrio</taxon>
    </lineage>
</organism>
<protein>
    <submittedName>
        <fullName evidence="3">HD domain-containing phosphohydrolase</fullName>
    </submittedName>
</protein>
<evidence type="ECO:0000259" key="2">
    <source>
        <dbReference type="PROSITE" id="PS51832"/>
    </source>
</evidence>
<dbReference type="PROSITE" id="PS51832">
    <property type="entry name" value="HD_GYP"/>
    <property type="match status" value="1"/>
</dbReference>
<sequence>MEEKSKKRVLPLHIHISTLFVLTVLIICSTLIYLTHSSLNRVLMSANTQLFAQIASETKNTLNRHYAPAFASVSSFANSYIHMADTQQEEKVVLSQAAFLLKEYAHITSFSVSYPDGRVSMLVTLNDPAIRDMFKEVEHGSYVFLAGDVKSGELRIDILDRLLNVISTSNTELGDYQGLAEVWRSHSLVGETHISQPYLYPRLNKIGIAFYSKGQDEIVVAAHILLSSLSESLSETSTQASGIRVLFSPDKQLYAYNNLSDLDESELKNDQKIWLRDLNNPVIDHAVAQRDRDGTLNEFEYDGEQWFGQVEVIGDYHGTQLYLLMADKSQEMLKDAYDIRSTTIFASIIILLISVPIIYQLSQRLAKPIVLETLRARSIERFDFTTSYQGNSSIKEIFELKLSLKGMQRTINRYINLTNKIAHEPNLDELLKLVALDTVEAVEADGVVILLLDDEQAHIEPRYVWFNQANPDDLESVRQIKVPITGTSPVIEKLLAGERYQIALIKDLHYGRNLVGMDADKDGFVFLPLRDRNRDVIGVFGLLYRNIDRDYIVERYIEYINSLLDYVAVSIDARTMLKAQKDLLEAVIRVIANALDTKSPYTGNHCQRVPVLTEWLSYAAHESQTAPFAHFSLSETDKEALHIAAWLHDCGKVTTPEHVVDKATKLETIYNRIHEIRTRFEVVKRDKHLQCYRACYGDLDQSQQQQLKQEWKQLDEDFAFVASLNEGSESLSESAQQRLLEIAQQTWKRTIDNSLGLSWEERERLSETQASVDSENQKAQEIEVTEGLLEDKPEQRIDWTQPRPTDERFNLPTPELQNNLGELYNLLVQRGTLNDEERFVINDHIVQTILMLEALPFPKGMNQIPQIAGGHHEKLDGQGYPQGLTKQQMPLTARVMAIADIFEALTSADRPYKKAKTLSEALSIMHNMANDSHIDADLFHLFLSSGLYLKYAEQFLNPEQIDEVDISLYLS</sequence>
<dbReference type="Proteomes" id="UP001169719">
    <property type="component" value="Unassembled WGS sequence"/>
</dbReference>
<accession>A0ABT7Y6X4</accession>
<feature type="domain" description="HD-GYP" evidence="2">
    <location>
        <begin position="746"/>
        <end position="957"/>
    </location>
</feature>
<dbReference type="EMBL" id="JAUEOZ010000002">
    <property type="protein sequence ID" value="MDN2483736.1"/>
    <property type="molecule type" value="Genomic_DNA"/>
</dbReference>
<dbReference type="SMART" id="SM00471">
    <property type="entry name" value="HDc"/>
    <property type="match status" value="1"/>
</dbReference>
<keyword evidence="4" id="KW-1185">Reference proteome</keyword>
<keyword evidence="1" id="KW-0812">Transmembrane</keyword>
<dbReference type="SUPFAM" id="SSF55781">
    <property type="entry name" value="GAF domain-like"/>
    <property type="match status" value="1"/>
</dbReference>
<dbReference type="InterPro" id="IPR003607">
    <property type="entry name" value="HD/PDEase_dom"/>
</dbReference>
<dbReference type="InterPro" id="IPR029016">
    <property type="entry name" value="GAF-like_dom_sf"/>
</dbReference>
<keyword evidence="1" id="KW-1133">Transmembrane helix</keyword>
<proteinExistence type="predicted"/>
<evidence type="ECO:0000313" key="4">
    <source>
        <dbReference type="Proteomes" id="UP001169719"/>
    </source>
</evidence>
<keyword evidence="1" id="KW-0472">Membrane</keyword>
<dbReference type="Gene3D" id="1.10.3210.10">
    <property type="entry name" value="Hypothetical protein af1432"/>
    <property type="match status" value="2"/>
</dbReference>
<dbReference type="Gene3D" id="6.10.340.10">
    <property type="match status" value="1"/>
</dbReference>
<dbReference type="PANTHER" id="PTHR43155">
    <property type="entry name" value="CYCLIC DI-GMP PHOSPHODIESTERASE PA4108-RELATED"/>
    <property type="match status" value="1"/>
</dbReference>
<dbReference type="PANTHER" id="PTHR43155:SF2">
    <property type="entry name" value="CYCLIC DI-GMP PHOSPHODIESTERASE PA4108"/>
    <property type="match status" value="1"/>
</dbReference>
<gene>
    <name evidence="3" type="ORF">QWJ08_20510</name>
</gene>
<feature type="transmembrane region" description="Helical" evidence="1">
    <location>
        <begin position="12"/>
        <end position="34"/>
    </location>
</feature>
<reference evidence="3" key="1">
    <citation type="submission" date="2024-05" db="EMBL/GenBank/DDBJ databases">
        <title>Genome Sequences of Four Agar- Degrading Marine Bacteria.</title>
        <authorList>
            <person name="Phillips E.K."/>
            <person name="Shaffer J.C."/>
            <person name="Henson M.W."/>
            <person name="Temperton B."/>
            <person name="Thrash C.J."/>
            <person name="Martin M.O."/>
        </authorList>
    </citation>
    <scope>NUCLEOTIDE SEQUENCE</scope>
    <source>
        <strain evidence="3">EKP203</strain>
    </source>
</reference>
<comment type="caution">
    <text evidence="3">The sequence shown here is derived from an EMBL/GenBank/DDBJ whole genome shotgun (WGS) entry which is preliminary data.</text>
</comment>
<dbReference type="Pfam" id="PF13487">
    <property type="entry name" value="HD_5"/>
    <property type="match status" value="1"/>
</dbReference>
<evidence type="ECO:0000313" key="3">
    <source>
        <dbReference type="EMBL" id="MDN2483736.1"/>
    </source>
</evidence>
<dbReference type="Gene3D" id="3.30.450.40">
    <property type="match status" value="1"/>
</dbReference>
<dbReference type="CDD" id="cd00077">
    <property type="entry name" value="HDc"/>
    <property type="match status" value="1"/>
</dbReference>
<dbReference type="SUPFAM" id="SSF109604">
    <property type="entry name" value="HD-domain/PDEase-like"/>
    <property type="match status" value="2"/>
</dbReference>
<dbReference type="InterPro" id="IPR037522">
    <property type="entry name" value="HD_GYP_dom"/>
</dbReference>
<dbReference type="RefSeq" id="WP_289963805.1">
    <property type="nucleotide sequence ID" value="NZ_JAUEOZ010000002.1"/>
</dbReference>